<proteinExistence type="predicted"/>
<protein>
    <submittedName>
        <fullName evidence="1">Uncharacterized protein</fullName>
    </submittedName>
</protein>
<feature type="non-terminal residue" evidence="1">
    <location>
        <position position="43"/>
    </location>
</feature>
<reference evidence="1" key="1">
    <citation type="journal article" date="2014" name="Front. Microbiol.">
        <title>High frequency of phylogenetically diverse reductive dehalogenase-homologous genes in deep subseafloor sedimentary metagenomes.</title>
        <authorList>
            <person name="Kawai M."/>
            <person name="Futagami T."/>
            <person name="Toyoda A."/>
            <person name="Takaki Y."/>
            <person name="Nishi S."/>
            <person name="Hori S."/>
            <person name="Arai W."/>
            <person name="Tsubouchi T."/>
            <person name="Morono Y."/>
            <person name="Uchiyama I."/>
            <person name="Ito T."/>
            <person name="Fujiyama A."/>
            <person name="Inagaki F."/>
            <person name="Takami H."/>
        </authorList>
    </citation>
    <scope>NUCLEOTIDE SEQUENCE</scope>
    <source>
        <strain evidence="1">Expedition CK06-06</strain>
    </source>
</reference>
<accession>X1N7C4</accession>
<comment type="caution">
    <text evidence="1">The sequence shown here is derived from an EMBL/GenBank/DDBJ whole genome shotgun (WGS) entry which is preliminary data.</text>
</comment>
<name>X1N7C4_9ZZZZ</name>
<gene>
    <name evidence="1" type="ORF">S06H3_35838</name>
</gene>
<sequence>MFIVVALSLLVLPEVSCGYYYFGKNKVQYLDLDWQVMHTPSAE</sequence>
<dbReference type="EMBL" id="BARV01021653">
    <property type="protein sequence ID" value="GAI26131.1"/>
    <property type="molecule type" value="Genomic_DNA"/>
</dbReference>
<evidence type="ECO:0000313" key="1">
    <source>
        <dbReference type="EMBL" id="GAI26131.1"/>
    </source>
</evidence>
<dbReference type="AlphaFoldDB" id="X1N7C4"/>
<organism evidence="1">
    <name type="scientific">marine sediment metagenome</name>
    <dbReference type="NCBI Taxonomy" id="412755"/>
    <lineage>
        <taxon>unclassified sequences</taxon>
        <taxon>metagenomes</taxon>
        <taxon>ecological metagenomes</taxon>
    </lineage>
</organism>